<organism evidence="1 2">
    <name type="scientific">Mycena maculata</name>
    <dbReference type="NCBI Taxonomy" id="230809"/>
    <lineage>
        <taxon>Eukaryota</taxon>
        <taxon>Fungi</taxon>
        <taxon>Dikarya</taxon>
        <taxon>Basidiomycota</taxon>
        <taxon>Agaricomycotina</taxon>
        <taxon>Agaricomycetes</taxon>
        <taxon>Agaricomycetidae</taxon>
        <taxon>Agaricales</taxon>
        <taxon>Marasmiineae</taxon>
        <taxon>Mycenaceae</taxon>
        <taxon>Mycena</taxon>
    </lineage>
</organism>
<evidence type="ECO:0000313" key="2">
    <source>
        <dbReference type="Proteomes" id="UP001215280"/>
    </source>
</evidence>
<sequence>MSYQPAADETLSQFASLLFDRIFFQPDVAVAVSTWNQDVAEDAFVNINGNTIPAATFLELVKGFHATGVGKLEKSTDLLVAPKDPAGRTGTVAQSANIVVYHKDGKIVDQASVTIVQVEEKDGKRIMTSLVETTVETTRA</sequence>
<accession>A0AAD7HZM7</accession>
<comment type="caution">
    <text evidence="1">The sequence shown here is derived from an EMBL/GenBank/DDBJ whole genome shotgun (WGS) entry which is preliminary data.</text>
</comment>
<proteinExistence type="predicted"/>
<dbReference type="EMBL" id="JARJLG010000186">
    <property type="protein sequence ID" value="KAJ7731003.1"/>
    <property type="molecule type" value="Genomic_DNA"/>
</dbReference>
<reference evidence="1" key="1">
    <citation type="submission" date="2023-03" db="EMBL/GenBank/DDBJ databases">
        <title>Massive genome expansion in bonnet fungi (Mycena s.s.) driven by repeated elements and novel gene families across ecological guilds.</title>
        <authorList>
            <consortium name="Lawrence Berkeley National Laboratory"/>
            <person name="Harder C.B."/>
            <person name="Miyauchi S."/>
            <person name="Viragh M."/>
            <person name="Kuo A."/>
            <person name="Thoen E."/>
            <person name="Andreopoulos B."/>
            <person name="Lu D."/>
            <person name="Skrede I."/>
            <person name="Drula E."/>
            <person name="Henrissat B."/>
            <person name="Morin E."/>
            <person name="Kohler A."/>
            <person name="Barry K."/>
            <person name="LaButti K."/>
            <person name="Morin E."/>
            <person name="Salamov A."/>
            <person name="Lipzen A."/>
            <person name="Mereny Z."/>
            <person name="Hegedus B."/>
            <person name="Baldrian P."/>
            <person name="Stursova M."/>
            <person name="Weitz H."/>
            <person name="Taylor A."/>
            <person name="Grigoriev I.V."/>
            <person name="Nagy L.G."/>
            <person name="Martin F."/>
            <person name="Kauserud H."/>
        </authorList>
    </citation>
    <scope>NUCLEOTIDE SEQUENCE</scope>
    <source>
        <strain evidence="1">CBHHK188m</strain>
    </source>
</reference>
<evidence type="ECO:0000313" key="1">
    <source>
        <dbReference type="EMBL" id="KAJ7731003.1"/>
    </source>
</evidence>
<name>A0AAD7HZM7_9AGAR</name>
<dbReference type="Proteomes" id="UP001215280">
    <property type="component" value="Unassembled WGS sequence"/>
</dbReference>
<protein>
    <submittedName>
        <fullName evidence="1">Uncharacterized protein</fullName>
    </submittedName>
</protein>
<dbReference type="AlphaFoldDB" id="A0AAD7HZM7"/>
<gene>
    <name evidence="1" type="ORF">DFH07DRAFT_781429</name>
</gene>
<keyword evidence="2" id="KW-1185">Reference proteome</keyword>